<feature type="domain" description="Ig-like" evidence="1">
    <location>
        <begin position="1"/>
        <end position="82"/>
    </location>
</feature>
<dbReference type="SUPFAM" id="SSF48726">
    <property type="entry name" value="Immunoglobulin"/>
    <property type="match status" value="1"/>
</dbReference>
<dbReference type="AlphaFoldDB" id="A0A7L2DLD9"/>
<dbReference type="EMBL" id="VWYD01029865">
    <property type="protein sequence ID" value="NXQ50370.1"/>
    <property type="molecule type" value="Genomic_DNA"/>
</dbReference>
<reference evidence="2 3" key="1">
    <citation type="submission" date="2019-09" db="EMBL/GenBank/DDBJ databases">
        <title>Bird 10,000 Genomes (B10K) Project - Family phase.</title>
        <authorList>
            <person name="Zhang G."/>
        </authorList>
    </citation>
    <scope>NUCLEOTIDE SEQUENCE [LARGE SCALE GENOMIC DNA]</scope>
    <source>
        <strain evidence="2">B10K-DU-001-17</strain>
        <tissue evidence="2">Muscle</tissue>
    </source>
</reference>
<protein>
    <submittedName>
        <fullName evidence="2">FCRL1 protein</fullName>
    </submittedName>
</protein>
<organism evidence="2 3">
    <name type="scientific">Catharus fuscescens</name>
    <name type="common">Veery</name>
    <name type="synonym">Turdus fuscescens</name>
    <dbReference type="NCBI Taxonomy" id="159581"/>
    <lineage>
        <taxon>Eukaryota</taxon>
        <taxon>Metazoa</taxon>
        <taxon>Chordata</taxon>
        <taxon>Craniata</taxon>
        <taxon>Vertebrata</taxon>
        <taxon>Euteleostomi</taxon>
        <taxon>Archelosauria</taxon>
        <taxon>Archosauria</taxon>
        <taxon>Dinosauria</taxon>
        <taxon>Saurischia</taxon>
        <taxon>Theropoda</taxon>
        <taxon>Coelurosauria</taxon>
        <taxon>Aves</taxon>
        <taxon>Neognathae</taxon>
        <taxon>Neoaves</taxon>
        <taxon>Telluraves</taxon>
        <taxon>Australaves</taxon>
        <taxon>Passeriformes</taxon>
        <taxon>Turdidae</taxon>
        <taxon>Catharus</taxon>
    </lineage>
</organism>
<dbReference type="InterPro" id="IPR013783">
    <property type="entry name" value="Ig-like_fold"/>
</dbReference>
<dbReference type="SMART" id="SM00409">
    <property type="entry name" value="IG"/>
    <property type="match status" value="1"/>
</dbReference>
<dbReference type="Gene3D" id="2.60.40.10">
    <property type="entry name" value="Immunoglobulins"/>
    <property type="match status" value="1"/>
</dbReference>
<keyword evidence="3" id="KW-1185">Reference proteome</keyword>
<feature type="non-terminal residue" evidence="2">
    <location>
        <position position="84"/>
    </location>
</feature>
<dbReference type="Proteomes" id="UP000519684">
    <property type="component" value="Unassembled WGS sequence"/>
</dbReference>
<name>A0A7L2DLD9_CATFU</name>
<proteinExistence type="predicted"/>
<dbReference type="InterPro" id="IPR007110">
    <property type="entry name" value="Ig-like_dom"/>
</dbReference>
<dbReference type="PROSITE" id="PS50835">
    <property type="entry name" value="IG_LIKE"/>
    <property type="match status" value="1"/>
</dbReference>
<evidence type="ECO:0000313" key="3">
    <source>
        <dbReference type="Proteomes" id="UP000519684"/>
    </source>
</evidence>
<sequence length="84" mass="8983">VSLSVQPPRGQVTLGDLLGLRCEVAMGTGPLSFSWQLGGLGTILDNIPHLEWQHIGDNDNGHYQCWISDGDSVAKSPTVNVTVL</sequence>
<feature type="non-terminal residue" evidence="2">
    <location>
        <position position="1"/>
    </location>
</feature>
<gene>
    <name evidence="2" type="primary">Fcrl1</name>
    <name evidence="2" type="ORF">CATFUS_R14953</name>
</gene>
<dbReference type="InterPro" id="IPR036179">
    <property type="entry name" value="Ig-like_dom_sf"/>
</dbReference>
<evidence type="ECO:0000313" key="2">
    <source>
        <dbReference type="EMBL" id="NXQ50370.1"/>
    </source>
</evidence>
<dbReference type="InterPro" id="IPR003599">
    <property type="entry name" value="Ig_sub"/>
</dbReference>
<accession>A0A7L2DLD9</accession>
<evidence type="ECO:0000259" key="1">
    <source>
        <dbReference type="PROSITE" id="PS50835"/>
    </source>
</evidence>
<comment type="caution">
    <text evidence="2">The sequence shown here is derived from an EMBL/GenBank/DDBJ whole genome shotgun (WGS) entry which is preliminary data.</text>
</comment>